<keyword evidence="1" id="KW-1133">Transmembrane helix</keyword>
<name>A0A918H5C5_9ACTN</name>
<protein>
    <submittedName>
        <fullName evidence="2">Uncharacterized protein</fullName>
    </submittedName>
</protein>
<organism evidence="2 3">
    <name type="scientific">Streptomyces phaeofaciens</name>
    <dbReference type="NCBI Taxonomy" id="68254"/>
    <lineage>
        <taxon>Bacteria</taxon>
        <taxon>Bacillati</taxon>
        <taxon>Actinomycetota</taxon>
        <taxon>Actinomycetes</taxon>
        <taxon>Kitasatosporales</taxon>
        <taxon>Streptomycetaceae</taxon>
        <taxon>Streptomyces</taxon>
    </lineage>
</organism>
<gene>
    <name evidence="2" type="ORF">GCM10010226_13230</name>
</gene>
<dbReference type="AlphaFoldDB" id="A0A918H5C5"/>
<accession>A0A918H5C5</accession>
<evidence type="ECO:0000313" key="3">
    <source>
        <dbReference type="Proteomes" id="UP000646776"/>
    </source>
</evidence>
<keyword evidence="1" id="KW-0472">Membrane</keyword>
<dbReference type="EMBL" id="BMSA01000002">
    <property type="protein sequence ID" value="GGT38087.1"/>
    <property type="molecule type" value="Genomic_DNA"/>
</dbReference>
<evidence type="ECO:0000256" key="1">
    <source>
        <dbReference type="SAM" id="Phobius"/>
    </source>
</evidence>
<dbReference type="Proteomes" id="UP000646776">
    <property type="component" value="Unassembled WGS sequence"/>
</dbReference>
<sequence length="167" mass="18494">MVTDAVRCCMLRSEVDLSGGGVLTAVTAIGGLLGLIFSLLLLAKQTRDVSEQVRASNTLNATHGLDHTLQSLREIYFKMMEHPGARAYFYDNKPCPEAGEERERVLLLAELFADMLTDGLNVTSRIPGTVSHEGWSDYCKFIRDNSPVMQSLINEHPNWWPGLAALD</sequence>
<feature type="transmembrane region" description="Helical" evidence="1">
    <location>
        <begin position="20"/>
        <end position="42"/>
    </location>
</feature>
<keyword evidence="1" id="KW-0812">Transmembrane</keyword>
<reference evidence="2" key="1">
    <citation type="journal article" date="2014" name="Int. J. Syst. Evol. Microbiol.">
        <title>Complete genome sequence of Corynebacterium casei LMG S-19264T (=DSM 44701T), isolated from a smear-ripened cheese.</title>
        <authorList>
            <consortium name="US DOE Joint Genome Institute (JGI-PGF)"/>
            <person name="Walter F."/>
            <person name="Albersmeier A."/>
            <person name="Kalinowski J."/>
            <person name="Ruckert C."/>
        </authorList>
    </citation>
    <scope>NUCLEOTIDE SEQUENCE</scope>
    <source>
        <strain evidence="2">JCM 4125</strain>
    </source>
</reference>
<comment type="caution">
    <text evidence="2">The sequence shown here is derived from an EMBL/GenBank/DDBJ whole genome shotgun (WGS) entry which is preliminary data.</text>
</comment>
<evidence type="ECO:0000313" key="2">
    <source>
        <dbReference type="EMBL" id="GGT38087.1"/>
    </source>
</evidence>
<reference evidence="2" key="2">
    <citation type="submission" date="2020-09" db="EMBL/GenBank/DDBJ databases">
        <authorList>
            <person name="Sun Q."/>
            <person name="Ohkuma M."/>
        </authorList>
    </citation>
    <scope>NUCLEOTIDE SEQUENCE</scope>
    <source>
        <strain evidence="2">JCM 4125</strain>
    </source>
</reference>
<proteinExistence type="predicted"/>
<keyword evidence="3" id="KW-1185">Reference proteome</keyword>